<sequence length="466" mass="51460">MNTGAYFQVYVFVTLVFSGLAQYFTDVGAFLWLPFLMTIGMVALLPLQTRYNFKQLDRLEIMLIVLFAGLFVLALASSLLQEGIKPTIAGIKNSLGVPLLLLCLLLGFCRESQIYRITEKLYWVFYAQIPVIAYQMLIVVPARVAAQGKMDSWDSVVGTFGGSMHSGGNGASMGLFAMLIMLMKLSEYKHGVATLKSLLFHLLVGFAIAIIAQVQFVVLFSPIFMMYVFILPSYVKEVKPVNIKTILIGITIIIVLVGIFITILAVTYSNQYSAKLGIWDMFMDNIGYIFNTHAIVAGLNGRVDELGRLTSIVFWGQQSTLHGVVDQLFGYGLNSSNPGGDTPGYVSTLFNLNVGSTALAIYLWELGFVGTSFLVLISLLIIWNSKPKPMFSRNNLSIEDVKLLSRQPAFIGFTVAGLVTLPYAPLLALIPVYQFQFYLCLGAMLIIRKAIINKNNDTICINALSN</sequence>
<keyword evidence="4" id="KW-1185">Reference proteome</keyword>
<proteinExistence type="predicted"/>
<feature type="transmembrane region" description="Helical" evidence="1">
    <location>
        <begin position="164"/>
        <end position="183"/>
    </location>
</feature>
<dbReference type="AlphaFoldDB" id="A0A2T3JW11"/>
<dbReference type="EMBL" id="PYMP01000002">
    <property type="protein sequence ID" value="PSU53497.1"/>
    <property type="molecule type" value="Genomic_DNA"/>
</dbReference>
<feature type="transmembrane region" description="Helical" evidence="1">
    <location>
        <begin position="59"/>
        <end position="79"/>
    </location>
</feature>
<organism evidence="3 5">
    <name type="scientific">Photobacterium phosphoreum</name>
    <dbReference type="NCBI Taxonomy" id="659"/>
    <lineage>
        <taxon>Bacteria</taxon>
        <taxon>Pseudomonadati</taxon>
        <taxon>Pseudomonadota</taxon>
        <taxon>Gammaproteobacteria</taxon>
        <taxon>Vibrionales</taxon>
        <taxon>Vibrionaceae</taxon>
        <taxon>Photobacterium</taxon>
    </lineage>
</organism>
<evidence type="ECO:0000313" key="4">
    <source>
        <dbReference type="Proteomes" id="UP000241405"/>
    </source>
</evidence>
<feature type="transmembrane region" description="Helical" evidence="1">
    <location>
        <begin position="91"/>
        <end position="109"/>
    </location>
</feature>
<dbReference type="EMBL" id="PYMO01000002">
    <property type="protein sequence ID" value="PSU26844.1"/>
    <property type="molecule type" value="Genomic_DNA"/>
</dbReference>
<feature type="transmembrane region" description="Helical" evidence="1">
    <location>
        <begin position="247"/>
        <end position="268"/>
    </location>
</feature>
<accession>A0A2T3JW11</accession>
<dbReference type="Proteomes" id="UP000241618">
    <property type="component" value="Unassembled WGS sequence"/>
</dbReference>
<evidence type="ECO:0000256" key="1">
    <source>
        <dbReference type="SAM" id="Phobius"/>
    </source>
</evidence>
<protein>
    <submittedName>
        <fullName evidence="3">Capsular biosynthesis protein</fullName>
    </submittedName>
</protein>
<gene>
    <name evidence="3" type="ORF">C9J18_03525</name>
    <name evidence="2" type="ORF">CTM96_04565</name>
</gene>
<reference evidence="4 5" key="1">
    <citation type="submission" date="2018-03" db="EMBL/GenBank/DDBJ databases">
        <title>Whole genome sequencing of Histamine producing bacteria.</title>
        <authorList>
            <person name="Butler K."/>
        </authorList>
    </citation>
    <scope>NUCLEOTIDE SEQUENCE [LARGE SCALE GENOMIC DNA]</scope>
    <source>
        <strain evidence="3 5">FS-6.1</strain>
        <strain evidence="2 4">FS-6.2</strain>
    </source>
</reference>
<feature type="transmembrane region" description="Helical" evidence="1">
    <location>
        <begin position="121"/>
        <end position="144"/>
    </location>
</feature>
<feature type="transmembrane region" description="Helical" evidence="1">
    <location>
        <begin position="361"/>
        <end position="383"/>
    </location>
</feature>
<evidence type="ECO:0000313" key="2">
    <source>
        <dbReference type="EMBL" id="PSU26844.1"/>
    </source>
</evidence>
<feature type="transmembrane region" description="Helical" evidence="1">
    <location>
        <begin position="403"/>
        <end position="424"/>
    </location>
</feature>
<feature type="transmembrane region" description="Helical" evidence="1">
    <location>
        <begin position="30"/>
        <end position="47"/>
    </location>
</feature>
<evidence type="ECO:0000313" key="3">
    <source>
        <dbReference type="EMBL" id="PSU53497.1"/>
    </source>
</evidence>
<keyword evidence="1" id="KW-0812">Transmembrane</keyword>
<keyword evidence="1" id="KW-1133">Transmembrane helix</keyword>
<feature type="transmembrane region" description="Helical" evidence="1">
    <location>
        <begin position="195"/>
        <end position="212"/>
    </location>
</feature>
<dbReference type="RefSeq" id="WP_107191884.1">
    <property type="nucleotide sequence ID" value="NZ_PYMN01000051.1"/>
</dbReference>
<evidence type="ECO:0000313" key="5">
    <source>
        <dbReference type="Proteomes" id="UP000241618"/>
    </source>
</evidence>
<dbReference type="Proteomes" id="UP000241405">
    <property type="component" value="Unassembled WGS sequence"/>
</dbReference>
<comment type="caution">
    <text evidence="3">The sequence shown here is derived from an EMBL/GenBank/DDBJ whole genome shotgun (WGS) entry which is preliminary data.</text>
</comment>
<name>A0A2T3JW11_PHOPO</name>
<feature type="transmembrane region" description="Helical" evidence="1">
    <location>
        <begin position="7"/>
        <end position="24"/>
    </location>
</feature>
<keyword evidence="1" id="KW-0472">Membrane</keyword>